<organism evidence="2 3">
    <name type="scientific">Moesziomyces aphidis</name>
    <name type="common">Pseudozyma aphidis</name>
    <dbReference type="NCBI Taxonomy" id="84754"/>
    <lineage>
        <taxon>Eukaryota</taxon>
        <taxon>Fungi</taxon>
        <taxon>Dikarya</taxon>
        <taxon>Basidiomycota</taxon>
        <taxon>Ustilaginomycotina</taxon>
        <taxon>Ustilaginomycetes</taxon>
        <taxon>Ustilaginales</taxon>
        <taxon>Ustilaginaceae</taxon>
        <taxon>Moesziomyces</taxon>
    </lineage>
</organism>
<evidence type="ECO:0000256" key="1">
    <source>
        <dbReference type="SAM" id="MobiDB-lite"/>
    </source>
</evidence>
<evidence type="ECO:0000313" key="3">
    <source>
        <dbReference type="Proteomes" id="UP000019462"/>
    </source>
</evidence>
<dbReference type="OrthoDB" id="10519053at2759"/>
<gene>
    <name evidence="2" type="ORF">PaG_04145</name>
</gene>
<reference evidence="2 3" key="1">
    <citation type="journal article" date="2014" name="Genome Announc.">
        <title>Genome sequence of the basidiomycetous fungus Pseudozyma aphidis DSM70725, an efficient producer of biosurfactant mannosylerythritol lipids.</title>
        <authorList>
            <person name="Lorenz S."/>
            <person name="Guenther M."/>
            <person name="Grumaz C."/>
            <person name="Rupp S."/>
            <person name="Zibek S."/>
            <person name="Sohn K."/>
        </authorList>
    </citation>
    <scope>NUCLEOTIDE SEQUENCE [LARGE SCALE GENOMIC DNA]</scope>
    <source>
        <strain evidence="3">ATCC 32657 / CBS 517.83 / DSM 70725 / JCM 10318 / NBRC 10182 / NRRL Y-7954 / St-0401</strain>
    </source>
</reference>
<proteinExistence type="predicted"/>
<name>W3VJF0_MOEAP</name>
<sequence length="161" mass="17460">MGNRKRSHDGDAESTRPAQRAVEEHNAEQEDEKSVDALTATACSPTESHPPHFPSTDVDASIVDPEDGFLRCCGCDAAIGDGDGVADDCPACEAPIVYCYSCNNTTDPLWQVCRLCSADLHDDCLEEDEDLILCPTCDATLEGPDQDWCPYCDEIVDGDEE</sequence>
<comment type="caution">
    <text evidence="2">The sequence shown here is derived from an EMBL/GenBank/DDBJ whole genome shotgun (WGS) entry which is preliminary data.</text>
</comment>
<dbReference type="Proteomes" id="UP000019462">
    <property type="component" value="Unassembled WGS sequence"/>
</dbReference>
<accession>W3VJF0</accession>
<dbReference type="HOGENOM" id="CLU_1644446_0_0_1"/>
<feature type="region of interest" description="Disordered" evidence="1">
    <location>
        <begin position="1"/>
        <end position="54"/>
    </location>
</feature>
<protein>
    <submittedName>
        <fullName evidence="2">Uncharacterized protein</fullName>
    </submittedName>
</protein>
<dbReference type="AlphaFoldDB" id="W3VJF0"/>
<dbReference type="EMBL" id="AWNI01000014">
    <property type="protein sequence ID" value="ETS61650.1"/>
    <property type="molecule type" value="Genomic_DNA"/>
</dbReference>
<feature type="compositionally biased region" description="Basic and acidic residues" evidence="1">
    <location>
        <begin position="21"/>
        <end position="35"/>
    </location>
</feature>
<evidence type="ECO:0000313" key="2">
    <source>
        <dbReference type="EMBL" id="ETS61650.1"/>
    </source>
</evidence>
<keyword evidence="3" id="KW-1185">Reference proteome</keyword>